<feature type="transmembrane region" description="Helical" evidence="2">
    <location>
        <begin position="53"/>
        <end position="70"/>
    </location>
</feature>
<sequence length="258" mass="30034">MKKLDVLLMVLSCLFPIAGVMKQFPLTLSLVVGGLLFFISLGSYFAKQTNWRVFSWIAYAVFITFLLLLRNPYITTSFLLENMKISACIAIIPFLFRFRTYAITIGLLGLWAFLLWDVKQVGSLEALQHIMYVTTSEQIYLLPFGIGFLFGGWLGHITKPSPKREKERKPNKPKQKKQRKGWNITIPIPRLPKFGVKVSKSRRYESPAQQTTRSHDSKQEENMEQYRSAEEKQDIETEFIHEETRETRMGRRKKKANM</sequence>
<dbReference type="InterPro" id="IPR025080">
    <property type="entry name" value="DUF3959"/>
</dbReference>
<feature type="transmembrane region" description="Helical" evidence="2">
    <location>
        <begin position="76"/>
        <end position="96"/>
    </location>
</feature>
<protein>
    <submittedName>
        <fullName evidence="3">DUF3959 family protein</fullName>
    </submittedName>
</protein>
<feature type="transmembrane region" description="Helical" evidence="2">
    <location>
        <begin position="138"/>
        <end position="158"/>
    </location>
</feature>
<accession>A0ABV5WBT4</accession>
<feature type="region of interest" description="Disordered" evidence="1">
    <location>
        <begin position="160"/>
        <end position="182"/>
    </location>
</feature>
<feature type="compositionally biased region" description="Basic residues" evidence="1">
    <location>
        <begin position="171"/>
        <end position="180"/>
    </location>
</feature>
<reference evidence="3 4" key="1">
    <citation type="submission" date="2024-09" db="EMBL/GenBank/DDBJ databases">
        <authorList>
            <person name="Sun Q."/>
            <person name="Mori K."/>
        </authorList>
    </citation>
    <scope>NUCLEOTIDE SEQUENCE [LARGE SCALE GENOMIC DNA]</scope>
    <source>
        <strain evidence="3 4">JCM 11201</strain>
    </source>
</reference>
<evidence type="ECO:0000313" key="3">
    <source>
        <dbReference type="EMBL" id="MFB9758044.1"/>
    </source>
</evidence>
<dbReference type="EMBL" id="JBHMAF010000020">
    <property type="protein sequence ID" value="MFB9758044.1"/>
    <property type="molecule type" value="Genomic_DNA"/>
</dbReference>
<comment type="caution">
    <text evidence="3">The sequence shown here is derived from an EMBL/GenBank/DDBJ whole genome shotgun (WGS) entry which is preliminary data.</text>
</comment>
<feature type="transmembrane region" description="Helical" evidence="2">
    <location>
        <begin position="101"/>
        <end position="118"/>
    </location>
</feature>
<dbReference type="RefSeq" id="WP_379948286.1">
    <property type="nucleotide sequence ID" value="NZ_JBHMAF010000020.1"/>
</dbReference>
<keyword evidence="2" id="KW-0812">Transmembrane</keyword>
<feature type="compositionally biased region" description="Basic and acidic residues" evidence="1">
    <location>
        <begin position="227"/>
        <end position="249"/>
    </location>
</feature>
<evidence type="ECO:0000313" key="4">
    <source>
        <dbReference type="Proteomes" id="UP001589609"/>
    </source>
</evidence>
<proteinExistence type="predicted"/>
<keyword evidence="4" id="KW-1185">Reference proteome</keyword>
<dbReference type="Proteomes" id="UP001589609">
    <property type="component" value="Unassembled WGS sequence"/>
</dbReference>
<name>A0ABV5WBT4_9BACI</name>
<gene>
    <name evidence="3" type="ORF">ACFFMS_05765</name>
</gene>
<keyword evidence="2" id="KW-1133">Transmembrane helix</keyword>
<feature type="region of interest" description="Disordered" evidence="1">
    <location>
        <begin position="199"/>
        <end position="258"/>
    </location>
</feature>
<evidence type="ECO:0000256" key="2">
    <source>
        <dbReference type="SAM" id="Phobius"/>
    </source>
</evidence>
<dbReference type="Pfam" id="PF13105">
    <property type="entry name" value="DUF3959"/>
    <property type="match status" value="1"/>
</dbReference>
<keyword evidence="2" id="KW-0472">Membrane</keyword>
<feature type="transmembrane region" description="Helical" evidence="2">
    <location>
        <begin position="29"/>
        <end position="46"/>
    </location>
</feature>
<organism evidence="3 4">
    <name type="scientific">Ectobacillus funiculus</name>
    <dbReference type="NCBI Taxonomy" id="137993"/>
    <lineage>
        <taxon>Bacteria</taxon>
        <taxon>Bacillati</taxon>
        <taxon>Bacillota</taxon>
        <taxon>Bacilli</taxon>
        <taxon>Bacillales</taxon>
        <taxon>Bacillaceae</taxon>
        <taxon>Ectobacillus</taxon>
    </lineage>
</organism>
<evidence type="ECO:0000256" key="1">
    <source>
        <dbReference type="SAM" id="MobiDB-lite"/>
    </source>
</evidence>